<keyword evidence="4" id="KW-1185">Reference proteome</keyword>
<feature type="compositionally biased region" description="Pro residues" evidence="2">
    <location>
        <begin position="962"/>
        <end position="974"/>
    </location>
</feature>
<feature type="compositionally biased region" description="Polar residues" evidence="2">
    <location>
        <begin position="1081"/>
        <end position="1094"/>
    </location>
</feature>
<feature type="compositionally biased region" description="Acidic residues" evidence="2">
    <location>
        <begin position="935"/>
        <end position="945"/>
    </location>
</feature>
<feature type="region of interest" description="Disordered" evidence="2">
    <location>
        <begin position="1021"/>
        <end position="1094"/>
    </location>
</feature>
<dbReference type="EMBL" id="JAGKHQ010001921">
    <property type="protein sequence ID" value="KAG7453328.1"/>
    <property type="molecule type" value="Genomic_DNA"/>
</dbReference>
<organism evidence="3 4">
    <name type="scientific">Solea senegalensis</name>
    <name type="common">Senegalese sole</name>
    <dbReference type="NCBI Taxonomy" id="28829"/>
    <lineage>
        <taxon>Eukaryota</taxon>
        <taxon>Metazoa</taxon>
        <taxon>Chordata</taxon>
        <taxon>Craniata</taxon>
        <taxon>Vertebrata</taxon>
        <taxon>Euteleostomi</taxon>
        <taxon>Actinopterygii</taxon>
        <taxon>Neopterygii</taxon>
        <taxon>Teleostei</taxon>
        <taxon>Neoteleostei</taxon>
        <taxon>Acanthomorphata</taxon>
        <taxon>Carangaria</taxon>
        <taxon>Pleuronectiformes</taxon>
        <taxon>Pleuronectoidei</taxon>
        <taxon>Soleidae</taxon>
        <taxon>Solea</taxon>
    </lineage>
</organism>
<feature type="compositionally biased region" description="Low complexity" evidence="2">
    <location>
        <begin position="703"/>
        <end position="724"/>
    </location>
</feature>
<accession>A0AAV6PA56</accession>
<dbReference type="InterPro" id="IPR029246">
    <property type="entry name" value="TALPID3"/>
</dbReference>
<feature type="coiled-coil region" evidence="1">
    <location>
        <begin position="378"/>
        <end position="405"/>
    </location>
</feature>
<feature type="compositionally biased region" description="Low complexity" evidence="2">
    <location>
        <begin position="456"/>
        <end position="467"/>
    </location>
</feature>
<name>A0AAV6PA56_SOLSE</name>
<evidence type="ECO:0000256" key="2">
    <source>
        <dbReference type="SAM" id="MobiDB-lite"/>
    </source>
</evidence>
<dbReference type="Pfam" id="PF15324">
    <property type="entry name" value="TALPID3"/>
    <property type="match status" value="4"/>
</dbReference>
<dbReference type="AlphaFoldDB" id="A0AAV6PA56"/>
<feature type="region of interest" description="Disordered" evidence="2">
    <location>
        <begin position="760"/>
        <end position="780"/>
    </location>
</feature>
<dbReference type="PANTHER" id="PTHR15721:SF2">
    <property type="entry name" value="PROTEIN TALPID3"/>
    <property type="match status" value="1"/>
</dbReference>
<feature type="compositionally biased region" description="Low complexity" evidence="2">
    <location>
        <begin position="980"/>
        <end position="995"/>
    </location>
</feature>
<dbReference type="Proteomes" id="UP000693946">
    <property type="component" value="Unassembled WGS sequence"/>
</dbReference>
<feature type="compositionally biased region" description="Acidic residues" evidence="2">
    <location>
        <begin position="678"/>
        <end position="689"/>
    </location>
</feature>
<gene>
    <name evidence="3" type="ORF">JOB18_001278</name>
</gene>
<feature type="compositionally biased region" description="Basic and acidic residues" evidence="2">
    <location>
        <begin position="631"/>
        <end position="644"/>
    </location>
</feature>
<feature type="region of interest" description="Disordered" evidence="2">
    <location>
        <begin position="456"/>
        <end position="506"/>
    </location>
</feature>
<dbReference type="PANTHER" id="PTHR15721">
    <property type="entry name" value="KIAA0586 PROTEIN"/>
    <property type="match status" value="1"/>
</dbReference>
<keyword evidence="1" id="KW-0175">Coiled coil</keyword>
<evidence type="ECO:0000256" key="1">
    <source>
        <dbReference type="SAM" id="Coils"/>
    </source>
</evidence>
<dbReference type="GO" id="GO:0036064">
    <property type="term" value="C:ciliary basal body"/>
    <property type="evidence" value="ECO:0007669"/>
    <property type="project" value="TreeGrafter"/>
</dbReference>
<proteinExistence type="predicted"/>
<feature type="compositionally biased region" description="Polar residues" evidence="2">
    <location>
        <begin position="1021"/>
        <end position="1033"/>
    </location>
</feature>
<sequence length="1151" mass="124505">MSLRLRQSDPPVHFSPDQSCRSSDAGDVLIRATRILLPDLGPVPEPGSRSASGSSPGQQHRVIPAPPPAVLAPPPAEFSPDMRLHARTHRERQPGERAASVCESNIRGTSLTPPLLSSSLSGDEVVTSRFSAGGRGVVLTALKQRSHSTPCRREVKVKLLDQEPVNTSSQDAVGLEAGPSCGRRGDSFSAPLMNSSAEAQVCQMSGDIQRLLQSDRQCGRSLNQQVLQHMEMLHSQQLQLQVAVPVRTYSINHTTSWVTERLRVTHLNTAVSSKQHLVTSGPVTMVTPNQRAQHTSSDPMTSETAANHSLLTAKKVNQILREMKHLKTDMKTLLLSRSQPPVSSHQNQTQPKVSQSQSHQIQSKPNLVHKGPVVPSVLEEARQVLRQVRRRREVLEENLASVDRAKNTEVLHCHLEALAGNRDCSDKVWIKKTVDAWIKTASRDIQAELSSHEATAAAAGSSASSGRGRPRSTLKQTGSKTTEGRGGRGPRAGQKDVQGAAPAGVSGELEEAESYLTHLYGRIPYDSEGRTLKKTPYLHFSSPAQSPPTRKPCPHLLDNVRGVKMKSSKTQTCLASSLCSLPGRPGFMRSADSASVPMVIPLGLRWIESSSRCVTERWQEVTSLPAVVDETAERHAHGEERPDASEAPPPPVIEMKSEEEEENKDFPGTDFLSVADIAQEEEEEEDESAVELVGGPSPPPPVLYQGPVFPPQSSSSLPDQDQTSVLDTGQHRDLLETRLVEWVEQQVMSKMISQMYRPLPFDPTHDISSDQSEQEEQSMTSDILEAAGGAGLQLFVDSSMAVDSALIRQLVNEVLAEIVASMLGRRDSVASGPELEPEPQGSGADEEDKPVLLVPTPKPTPPPSPNTATRQTTPPATPTPSRPASEQRDRCPEPIAAPELMATPTPSPDPAPSAASPTVFHPPSHAVTWGQAELPLDEERPEECVDTPTRPLVMSVAEEEPPLPSPFSSPPLPDPEPDLRPASSSSDSVSSSSSSETTETDAVMSEGRVLISLNQLTTTTDDGALCSLSSSLQDMDHDPPSEGQVRGHRVLLSLRSKMETQASWGRQQQVEQEEDRDSENSRSPGQVTAGVSQVSHCSINMEPLGTLTFDLSLSPPTQSIGQVDSVLLKLSNRKKTEEMKMTDSSSSSSSH</sequence>
<dbReference type="GO" id="GO:0007224">
    <property type="term" value="P:smoothened signaling pathway"/>
    <property type="evidence" value="ECO:0007669"/>
    <property type="project" value="InterPro"/>
</dbReference>
<feature type="region of interest" description="Disordered" evidence="2">
    <location>
        <begin position="337"/>
        <end position="369"/>
    </location>
</feature>
<reference evidence="3 4" key="1">
    <citation type="journal article" date="2021" name="Sci. Rep.">
        <title>Chromosome anchoring in Senegalese sole (Solea senegalensis) reveals sex-associated markers and genome rearrangements in flatfish.</title>
        <authorList>
            <person name="Guerrero-Cozar I."/>
            <person name="Gomez-Garrido J."/>
            <person name="Berbel C."/>
            <person name="Martinez-Blanch J.F."/>
            <person name="Alioto T."/>
            <person name="Claros M.G."/>
            <person name="Gagnaire P.A."/>
            <person name="Manchado M."/>
        </authorList>
    </citation>
    <scope>NUCLEOTIDE SEQUENCE [LARGE SCALE GENOMIC DNA]</scope>
    <source>
        <strain evidence="3">Sse05_10M</strain>
    </source>
</reference>
<feature type="region of interest" description="Disordered" evidence="2">
    <location>
        <begin position="828"/>
        <end position="1006"/>
    </location>
</feature>
<evidence type="ECO:0000313" key="3">
    <source>
        <dbReference type="EMBL" id="KAG7453328.1"/>
    </source>
</evidence>
<feature type="compositionally biased region" description="Pro residues" evidence="2">
    <location>
        <begin position="64"/>
        <end position="77"/>
    </location>
</feature>
<comment type="caution">
    <text evidence="3">The sequence shown here is derived from an EMBL/GenBank/DDBJ whole genome shotgun (WGS) entry which is preliminary data.</text>
</comment>
<feature type="compositionally biased region" description="Pro residues" evidence="2">
    <location>
        <begin position="856"/>
        <end position="865"/>
    </location>
</feature>
<feature type="compositionally biased region" description="Polar residues" evidence="2">
    <location>
        <begin position="337"/>
        <end position="365"/>
    </location>
</feature>
<dbReference type="GO" id="GO:0005814">
    <property type="term" value="C:centriole"/>
    <property type="evidence" value="ECO:0007669"/>
    <property type="project" value="TreeGrafter"/>
</dbReference>
<feature type="region of interest" description="Disordered" evidence="2">
    <location>
        <begin position="625"/>
        <end position="725"/>
    </location>
</feature>
<protein>
    <submittedName>
        <fullName evidence="3">TALPID3 isoform X1</fullName>
    </submittedName>
</protein>
<feature type="compositionally biased region" description="Low complexity" evidence="2">
    <location>
        <begin position="46"/>
        <end position="57"/>
    </location>
</feature>
<feature type="region of interest" description="Disordered" evidence="2">
    <location>
        <begin position="1"/>
        <end position="108"/>
    </location>
</feature>
<feature type="region of interest" description="Disordered" evidence="2">
    <location>
        <begin position="1131"/>
        <end position="1151"/>
    </location>
</feature>
<evidence type="ECO:0000313" key="4">
    <source>
        <dbReference type="Proteomes" id="UP000693946"/>
    </source>
</evidence>